<dbReference type="AlphaFoldDB" id="A0A849A9V4"/>
<dbReference type="EMBL" id="JABENB010000001">
    <property type="protein sequence ID" value="NNG37704.1"/>
    <property type="molecule type" value="Genomic_DNA"/>
</dbReference>
<dbReference type="InterPro" id="IPR021994">
    <property type="entry name" value="DUF3592"/>
</dbReference>
<dbReference type="RefSeq" id="WP_171150824.1">
    <property type="nucleotide sequence ID" value="NZ_JABENB010000001.1"/>
</dbReference>
<sequence>MSRTPPDPRRPGLLSTPGQKIVAVLVFAVVLYAGLYWWQSRRNAGPERPAAAAGTVVREAPADSGRSNLTVRYTVDGKQLETTKDVATAAFTAQGKVVWVCFAPSDPTNAALRLPEDQLCGQR</sequence>
<comment type="caution">
    <text evidence="3">The sequence shown here is derived from an EMBL/GenBank/DDBJ whole genome shotgun (WGS) entry which is preliminary data.</text>
</comment>
<evidence type="ECO:0000313" key="3">
    <source>
        <dbReference type="EMBL" id="NNG37704.1"/>
    </source>
</evidence>
<name>A0A849A9V4_9MICO</name>
<keyword evidence="1" id="KW-1133">Transmembrane helix</keyword>
<evidence type="ECO:0000256" key="1">
    <source>
        <dbReference type="SAM" id="Phobius"/>
    </source>
</evidence>
<dbReference type="Pfam" id="PF12158">
    <property type="entry name" value="DUF3592"/>
    <property type="match status" value="1"/>
</dbReference>
<evidence type="ECO:0000313" key="4">
    <source>
        <dbReference type="Proteomes" id="UP000557772"/>
    </source>
</evidence>
<evidence type="ECO:0000259" key="2">
    <source>
        <dbReference type="Pfam" id="PF12158"/>
    </source>
</evidence>
<gene>
    <name evidence="3" type="ORF">HJ588_00235</name>
</gene>
<accession>A0A849A9V4</accession>
<protein>
    <recommendedName>
        <fullName evidence="2">DUF3592 domain-containing protein</fullName>
    </recommendedName>
</protein>
<keyword evidence="4" id="KW-1185">Reference proteome</keyword>
<proteinExistence type="predicted"/>
<reference evidence="3 4" key="1">
    <citation type="submission" date="2020-05" db="EMBL/GenBank/DDBJ databases">
        <title>Flexivirga sp. ID2601S isolated from air conditioner.</title>
        <authorList>
            <person name="Kim D.H."/>
        </authorList>
    </citation>
    <scope>NUCLEOTIDE SEQUENCE [LARGE SCALE GENOMIC DNA]</scope>
    <source>
        <strain evidence="3 4">ID2601S</strain>
    </source>
</reference>
<feature type="domain" description="DUF3592" evidence="2">
    <location>
        <begin position="53"/>
        <end position="112"/>
    </location>
</feature>
<keyword evidence="1" id="KW-0812">Transmembrane</keyword>
<keyword evidence="1" id="KW-0472">Membrane</keyword>
<dbReference type="Proteomes" id="UP000557772">
    <property type="component" value="Unassembled WGS sequence"/>
</dbReference>
<organism evidence="3 4">
    <name type="scientific">Flexivirga aerilata</name>
    <dbReference type="NCBI Taxonomy" id="1656889"/>
    <lineage>
        <taxon>Bacteria</taxon>
        <taxon>Bacillati</taxon>
        <taxon>Actinomycetota</taxon>
        <taxon>Actinomycetes</taxon>
        <taxon>Micrococcales</taxon>
        <taxon>Dermacoccaceae</taxon>
        <taxon>Flexivirga</taxon>
    </lineage>
</organism>
<feature type="transmembrane region" description="Helical" evidence="1">
    <location>
        <begin position="20"/>
        <end position="38"/>
    </location>
</feature>